<keyword evidence="2" id="KW-0472">Membrane</keyword>
<dbReference type="GO" id="GO:0000796">
    <property type="term" value="C:condensin complex"/>
    <property type="evidence" value="ECO:0007669"/>
    <property type="project" value="TreeGrafter"/>
</dbReference>
<dbReference type="AlphaFoldDB" id="A0AAU9JPM8"/>
<proteinExistence type="predicted"/>
<dbReference type="EMBL" id="CAJZBQ010000045">
    <property type="protein sequence ID" value="CAG9328272.1"/>
    <property type="molecule type" value="Genomic_DNA"/>
</dbReference>
<dbReference type="PANTHER" id="PTHR43941">
    <property type="entry name" value="STRUCTURAL MAINTENANCE OF CHROMOSOMES PROTEIN 2"/>
    <property type="match status" value="1"/>
</dbReference>
<keyword evidence="4" id="KW-0175">Coiled coil</keyword>
<dbReference type="SMART" id="SM00423">
    <property type="entry name" value="PSI"/>
    <property type="match status" value="2"/>
</dbReference>
<feature type="compositionally biased region" description="Low complexity" evidence="5">
    <location>
        <begin position="424"/>
        <end position="440"/>
    </location>
</feature>
<evidence type="ECO:0000256" key="1">
    <source>
        <dbReference type="ARBA" id="ARBA00004370"/>
    </source>
</evidence>
<gene>
    <name evidence="8" type="ORF">BSTOLATCC_MIC45727</name>
</gene>
<comment type="caution">
    <text evidence="8">The sequence shown here is derived from an EMBL/GenBank/DDBJ whole genome shotgun (WGS) entry which is preliminary data.</text>
</comment>
<evidence type="ECO:0000256" key="2">
    <source>
        <dbReference type="ARBA" id="ARBA00023136"/>
    </source>
</evidence>
<keyword evidence="9" id="KW-1185">Reference proteome</keyword>
<feature type="coiled-coil region" evidence="4">
    <location>
        <begin position="251"/>
        <end position="285"/>
    </location>
</feature>
<dbReference type="GO" id="GO:0000793">
    <property type="term" value="C:condensed chromosome"/>
    <property type="evidence" value="ECO:0007669"/>
    <property type="project" value="TreeGrafter"/>
</dbReference>
<dbReference type="Proteomes" id="UP001162131">
    <property type="component" value="Unassembled WGS sequence"/>
</dbReference>
<name>A0AAU9JPM8_9CILI</name>
<dbReference type="InterPro" id="IPR016201">
    <property type="entry name" value="PSI"/>
</dbReference>
<feature type="domain" description="PSI" evidence="7">
    <location>
        <begin position="169"/>
        <end position="221"/>
    </location>
</feature>
<evidence type="ECO:0000256" key="4">
    <source>
        <dbReference type="SAM" id="Coils"/>
    </source>
</evidence>
<feature type="region of interest" description="Disordered" evidence="5">
    <location>
        <begin position="379"/>
        <end position="440"/>
    </location>
</feature>
<dbReference type="PANTHER" id="PTHR43941:SF1">
    <property type="entry name" value="STRUCTURAL MAINTENANCE OF CHROMOSOMES PROTEIN 2"/>
    <property type="match status" value="1"/>
</dbReference>
<keyword evidence="3" id="KW-0325">Glycoprotein</keyword>
<dbReference type="GO" id="GO:0003682">
    <property type="term" value="F:chromatin binding"/>
    <property type="evidence" value="ECO:0007669"/>
    <property type="project" value="TreeGrafter"/>
</dbReference>
<comment type="subcellular location">
    <subcellularLocation>
        <location evidence="1">Membrane</location>
    </subcellularLocation>
</comment>
<dbReference type="GO" id="GO:0007076">
    <property type="term" value="P:mitotic chromosome condensation"/>
    <property type="evidence" value="ECO:0007669"/>
    <property type="project" value="TreeGrafter"/>
</dbReference>
<organism evidence="8 9">
    <name type="scientific">Blepharisma stoltei</name>
    <dbReference type="NCBI Taxonomy" id="1481888"/>
    <lineage>
        <taxon>Eukaryota</taxon>
        <taxon>Sar</taxon>
        <taxon>Alveolata</taxon>
        <taxon>Ciliophora</taxon>
        <taxon>Postciliodesmatophora</taxon>
        <taxon>Heterotrichea</taxon>
        <taxon>Heterotrichida</taxon>
        <taxon>Blepharismidae</taxon>
        <taxon>Blepharisma</taxon>
    </lineage>
</organism>
<feature type="domain" description="PSI" evidence="7">
    <location>
        <begin position="119"/>
        <end position="158"/>
    </location>
</feature>
<feature type="coiled-coil region" evidence="4">
    <location>
        <begin position="49"/>
        <end position="113"/>
    </location>
</feature>
<keyword evidence="6" id="KW-0732">Signal</keyword>
<feature type="chain" id="PRO_5043840837" description="PSI domain-containing protein" evidence="6">
    <location>
        <begin position="20"/>
        <end position="440"/>
    </location>
</feature>
<evidence type="ECO:0000259" key="7">
    <source>
        <dbReference type="SMART" id="SM00423"/>
    </source>
</evidence>
<dbReference type="InterPro" id="IPR002165">
    <property type="entry name" value="Plexin_repeat"/>
</dbReference>
<evidence type="ECO:0000313" key="9">
    <source>
        <dbReference type="Proteomes" id="UP001162131"/>
    </source>
</evidence>
<accession>A0AAU9JPM8</accession>
<dbReference type="GO" id="GO:0016020">
    <property type="term" value="C:membrane"/>
    <property type="evidence" value="ECO:0007669"/>
    <property type="project" value="UniProtKB-SubCell"/>
</dbReference>
<protein>
    <recommendedName>
        <fullName evidence="7">PSI domain-containing protein</fullName>
    </recommendedName>
</protein>
<feature type="signal peptide" evidence="6">
    <location>
        <begin position="1"/>
        <end position="19"/>
    </location>
</feature>
<dbReference type="Pfam" id="PF01437">
    <property type="entry name" value="PSI"/>
    <property type="match status" value="1"/>
</dbReference>
<evidence type="ECO:0000256" key="6">
    <source>
        <dbReference type="SAM" id="SignalP"/>
    </source>
</evidence>
<reference evidence="8" key="1">
    <citation type="submission" date="2021-09" db="EMBL/GenBank/DDBJ databases">
        <authorList>
            <consortium name="AG Swart"/>
            <person name="Singh M."/>
            <person name="Singh A."/>
            <person name="Seah K."/>
            <person name="Emmerich C."/>
        </authorList>
    </citation>
    <scope>NUCLEOTIDE SEQUENCE</scope>
    <source>
        <strain evidence="8">ATCC30299</strain>
    </source>
</reference>
<evidence type="ECO:0000256" key="3">
    <source>
        <dbReference type="ARBA" id="ARBA00023180"/>
    </source>
</evidence>
<feature type="compositionally biased region" description="Low complexity" evidence="5">
    <location>
        <begin position="393"/>
        <end position="416"/>
    </location>
</feature>
<sequence length="440" mass="48655">MPAFKHFLLVLFYLLQANSLKIRPQSVFLQTSYYEKTQSTSLGTLADGIDKLNQDLTDLAQQLDESLKALNDQVKNSIDISDEYSTALITANINDIKRQLDALDQQISQLEAEYTTIQYCQDKLSCGLCTERTDCVWCSEEKTCVSGDENGPSGEGCFDYYYGQCDNTGCDIYLSCDNCIADPLCGWCENGDFCVSGTEDGSDQCKSDFYIHKDGSNSICPAVGNSGSDTDLYVNTNNLEQKDEDDYQADLDVLYGVKEDLEKQLEQLEDALDEINDEARKAENRDMGDIAVENDLGGIGDMVDSQYEDEIEESKDYQWELVEESSEETIDQVNEQVVESTDSVDENINESYSAIQDRLDEVESELNSEIDALESDIESLQTEVDSSAAQSNTTTTETTTTDGTTTDETTDGTTETSEADTTESTETSESSDATSSETAE</sequence>
<evidence type="ECO:0000256" key="5">
    <source>
        <dbReference type="SAM" id="MobiDB-lite"/>
    </source>
</evidence>
<feature type="compositionally biased region" description="Polar residues" evidence="5">
    <location>
        <begin position="379"/>
        <end position="392"/>
    </location>
</feature>
<dbReference type="GO" id="GO:0000785">
    <property type="term" value="C:chromatin"/>
    <property type="evidence" value="ECO:0007669"/>
    <property type="project" value="TreeGrafter"/>
</dbReference>
<evidence type="ECO:0000313" key="8">
    <source>
        <dbReference type="EMBL" id="CAG9328272.1"/>
    </source>
</evidence>